<keyword evidence="2" id="KW-0812">Transmembrane</keyword>
<keyword evidence="5" id="KW-1185">Reference proteome</keyword>
<feature type="region of interest" description="Disordered" evidence="1">
    <location>
        <begin position="172"/>
        <end position="199"/>
    </location>
</feature>
<dbReference type="Proteomes" id="UP001237448">
    <property type="component" value="Unassembled WGS sequence"/>
</dbReference>
<dbReference type="InterPro" id="IPR018392">
    <property type="entry name" value="LysM"/>
</dbReference>
<evidence type="ECO:0000256" key="1">
    <source>
        <dbReference type="SAM" id="MobiDB-lite"/>
    </source>
</evidence>
<dbReference type="PANTHER" id="PTHR34700">
    <property type="entry name" value="POTASSIUM BINDING PROTEIN KBP"/>
    <property type="match status" value="1"/>
</dbReference>
<feature type="compositionally biased region" description="Low complexity" evidence="1">
    <location>
        <begin position="574"/>
        <end position="590"/>
    </location>
</feature>
<feature type="compositionally biased region" description="Polar residues" evidence="1">
    <location>
        <begin position="596"/>
        <end position="606"/>
    </location>
</feature>
<dbReference type="Pfam" id="PF01476">
    <property type="entry name" value="LysM"/>
    <property type="match status" value="1"/>
</dbReference>
<evidence type="ECO:0000259" key="3">
    <source>
        <dbReference type="PROSITE" id="PS51782"/>
    </source>
</evidence>
<evidence type="ECO:0000313" key="5">
    <source>
        <dbReference type="Proteomes" id="UP001237448"/>
    </source>
</evidence>
<feature type="compositionally biased region" description="Polar residues" evidence="1">
    <location>
        <begin position="97"/>
        <end position="109"/>
    </location>
</feature>
<feature type="region of interest" description="Disordered" evidence="1">
    <location>
        <begin position="313"/>
        <end position="354"/>
    </location>
</feature>
<feature type="region of interest" description="Disordered" evidence="1">
    <location>
        <begin position="35"/>
        <end position="157"/>
    </location>
</feature>
<dbReference type="Gene3D" id="2.60.40.10">
    <property type="entry name" value="Immunoglobulins"/>
    <property type="match status" value="2"/>
</dbReference>
<keyword evidence="2" id="KW-0472">Membrane</keyword>
<reference evidence="4 5" key="1">
    <citation type="submission" date="2023-07" db="EMBL/GenBank/DDBJ databases">
        <title>Genomic Encyclopedia of Type Strains, Phase IV (KMG-IV): sequencing the most valuable type-strain genomes for metagenomic binning, comparative biology and taxonomic classification.</title>
        <authorList>
            <person name="Goeker M."/>
        </authorList>
    </citation>
    <scope>NUCLEOTIDE SEQUENCE [LARGE SCALE GENOMIC DNA]</scope>
    <source>
        <strain evidence="4 5">DSM 5896</strain>
    </source>
</reference>
<comment type="caution">
    <text evidence="4">The sequence shown here is derived from an EMBL/GenBank/DDBJ whole genome shotgun (WGS) entry which is preliminary data.</text>
</comment>
<evidence type="ECO:0000256" key="2">
    <source>
        <dbReference type="SAM" id="Phobius"/>
    </source>
</evidence>
<dbReference type="RefSeq" id="WP_307430938.1">
    <property type="nucleotide sequence ID" value="NZ_JAUSVK010000001.1"/>
</dbReference>
<feature type="region of interest" description="Disordered" evidence="1">
    <location>
        <begin position="450"/>
        <end position="479"/>
    </location>
</feature>
<dbReference type="SMART" id="SM00257">
    <property type="entry name" value="LysM"/>
    <property type="match status" value="1"/>
</dbReference>
<dbReference type="InterPro" id="IPR052196">
    <property type="entry name" value="Bact_Kbp"/>
</dbReference>
<organism evidence="4 5">
    <name type="scientific">Labrys monachus</name>
    <dbReference type="NCBI Taxonomy" id="217067"/>
    <lineage>
        <taxon>Bacteria</taxon>
        <taxon>Pseudomonadati</taxon>
        <taxon>Pseudomonadota</taxon>
        <taxon>Alphaproteobacteria</taxon>
        <taxon>Hyphomicrobiales</taxon>
        <taxon>Xanthobacteraceae</taxon>
        <taxon>Labrys</taxon>
    </lineage>
</organism>
<feature type="compositionally biased region" description="Low complexity" evidence="1">
    <location>
        <begin position="313"/>
        <end position="343"/>
    </location>
</feature>
<proteinExistence type="predicted"/>
<dbReference type="InterPro" id="IPR013783">
    <property type="entry name" value="Ig-like_fold"/>
</dbReference>
<keyword evidence="2" id="KW-1133">Transmembrane helix</keyword>
<dbReference type="CDD" id="cd00118">
    <property type="entry name" value="LysM"/>
    <property type="match status" value="1"/>
</dbReference>
<dbReference type="EMBL" id="JAUSVK010000001">
    <property type="protein sequence ID" value="MDQ0394255.1"/>
    <property type="molecule type" value="Genomic_DNA"/>
</dbReference>
<dbReference type="PANTHER" id="PTHR34700:SF4">
    <property type="entry name" value="PHAGE-LIKE ELEMENT PBSX PROTEIN XKDP"/>
    <property type="match status" value="1"/>
</dbReference>
<sequence>MAAGWKTIAGIVGAASIVSVGTLYGVLVREPAPAVPASQEKVAESAPPAQTQPASDQAAVKPAAGPAKSSTPVASEAKPAASEPDVSKPDLSKPAVASSQAGGSETSKPGDSGAAAVATEAKPAKSGPASPGAAPSQPPAKAAPQPSASAAATPGTVPAAAGQQAIVAAAPKPDAGASGNANGKQDGDSKPVPPPTFDIVRIGPDGDAVVAGQGTPGATVELLRNGEPYARAVADVGGQWAIVPPALPKGPCELTLRVTTPDGRVATSDQSISVRVPEHPGEEVVVVLETPNMPSRVLADAVKPANRVVANAQASAAAPTRAVPATAAATPPAHSSAATPGSAGKTEAAKTPSRANAAIRTVEADENGRFFVTGTAEPGATIRIYLNDTPVATVTAAKDGSFGLTIEKGMLAGNYRVRVDDVAPATGRVLTRAEVPFAMTDRTLAASAPTVVAAASQPPRPASTPAGAPAAQASAHNAAVTAPALPRQEMQPDATAVAPAVKPAAAVGSTPARPALTPAAPSNGPVADGATPSAEKMAASPAGPAVDQAAAPSEKPVASSDGQPAGHAVPPVPSAAQSSTAGATAEGSAARPAQTPPASGSRTTPETAPVPVDEAKPTQAAAPPSVAVIPEIRTTTIVRGDNLWRISRKAYGRGIRYTWIYDANTDQIRDPNRIYPGQIFVIPQKQNP</sequence>
<dbReference type="SUPFAM" id="SSF54106">
    <property type="entry name" value="LysM domain"/>
    <property type="match status" value="1"/>
</dbReference>
<dbReference type="PROSITE" id="PS51782">
    <property type="entry name" value="LYSM"/>
    <property type="match status" value="1"/>
</dbReference>
<feature type="domain" description="LysM" evidence="3">
    <location>
        <begin position="633"/>
        <end position="682"/>
    </location>
</feature>
<feature type="transmembrane region" description="Helical" evidence="2">
    <location>
        <begin position="7"/>
        <end position="27"/>
    </location>
</feature>
<feature type="region of interest" description="Disordered" evidence="1">
    <location>
        <begin position="508"/>
        <end position="627"/>
    </location>
</feature>
<protein>
    <submittedName>
        <fullName evidence="4">Nucleoid-associated protein YgaU</fullName>
    </submittedName>
</protein>
<feature type="compositionally biased region" description="Low complexity" evidence="1">
    <location>
        <begin position="114"/>
        <end position="157"/>
    </location>
</feature>
<gene>
    <name evidence="4" type="ORF">J3R73_004047</name>
</gene>
<dbReference type="Gene3D" id="3.10.350.10">
    <property type="entry name" value="LysM domain"/>
    <property type="match status" value="1"/>
</dbReference>
<dbReference type="InterPro" id="IPR036779">
    <property type="entry name" value="LysM_dom_sf"/>
</dbReference>
<name>A0ABU0FI23_9HYPH</name>
<accession>A0ABU0FI23</accession>
<feature type="compositionally biased region" description="Low complexity" evidence="1">
    <location>
        <begin position="508"/>
        <end position="521"/>
    </location>
</feature>
<evidence type="ECO:0000313" key="4">
    <source>
        <dbReference type="EMBL" id="MDQ0394255.1"/>
    </source>
</evidence>